<dbReference type="EMBL" id="JAXCLW010000014">
    <property type="protein sequence ID" value="MDY0885776.1"/>
    <property type="molecule type" value="Genomic_DNA"/>
</dbReference>
<sequence length="57" mass="6336">MTLRRMKRQVQRARDQDESLRVVYPAGHVKSEGSSDPTISILGFMTREGFGVSLGLA</sequence>
<organism evidence="1 2">
    <name type="scientific">Dongia soli</name>
    <dbReference type="NCBI Taxonomy" id="600628"/>
    <lineage>
        <taxon>Bacteria</taxon>
        <taxon>Pseudomonadati</taxon>
        <taxon>Pseudomonadota</taxon>
        <taxon>Alphaproteobacteria</taxon>
        <taxon>Rhodospirillales</taxon>
        <taxon>Dongiaceae</taxon>
        <taxon>Dongia</taxon>
    </lineage>
</organism>
<name>A0ABU5EHU1_9PROT</name>
<protein>
    <submittedName>
        <fullName evidence="1">Uncharacterized protein</fullName>
    </submittedName>
</protein>
<reference evidence="1 2" key="1">
    <citation type="journal article" date="2016" name="Antonie Van Leeuwenhoek">
        <title>Dongia soli sp. nov., isolated from soil from Dokdo, Korea.</title>
        <authorList>
            <person name="Kim D.U."/>
            <person name="Lee H."/>
            <person name="Kim H."/>
            <person name="Kim S.G."/>
            <person name="Ka J.O."/>
        </authorList>
    </citation>
    <scope>NUCLEOTIDE SEQUENCE [LARGE SCALE GENOMIC DNA]</scope>
    <source>
        <strain evidence="1 2">D78</strain>
    </source>
</reference>
<evidence type="ECO:0000313" key="1">
    <source>
        <dbReference type="EMBL" id="MDY0885776.1"/>
    </source>
</evidence>
<dbReference type="RefSeq" id="WP_320510852.1">
    <property type="nucleotide sequence ID" value="NZ_JAXCLW010000014.1"/>
</dbReference>
<evidence type="ECO:0000313" key="2">
    <source>
        <dbReference type="Proteomes" id="UP001279642"/>
    </source>
</evidence>
<keyword evidence="2" id="KW-1185">Reference proteome</keyword>
<comment type="caution">
    <text evidence="1">The sequence shown here is derived from an EMBL/GenBank/DDBJ whole genome shotgun (WGS) entry which is preliminary data.</text>
</comment>
<gene>
    <name evidence="1" type="ORF">SMD27_23265</name>
</gene>
<proteinExistence type="predicted"/>
<dbReference type="Proteomes" id="UP001279642">
    <property type="component" value="Unassembled WGS sequence"/>
</dbReference>
<accession>A0ABU5EHU1</accession>